<dbReference type="EMBL" id="ASPP01023440">
    <property type="protein sequence ID" value="ETO10491.1"/>
    <property type="molecule type" value="Genomic_DNA"/>
</dbReference>
<proteinExistence type="predicted"/>
<keyword evidence="4" id="KW-1185">Reference proteome</keyword>
<feature type="transmembrane region" description="Helical" evidence="2">
    <location>
        <begin position="57"/>
        <end position="81"/>
    </location>
</feature>
<feature type="compositionally biased region" description="Low complexity" evidence="1">
    <location>
        <begin position="142"/>
        <end position="157"/>
    </location>
</feature>
<comment type="caution">
    <text evidence="3">The sequence shown here is derived from an EMBL/GenBank/DDBJ whole genome shotgun (WGS) entry which is preliminary data.</text>
</comment>
<evidence type="ECO:0000313" key="4">
    <source>
        <dbReference type="Proteomes" id="UP000023152"/>
    </source>
</evidence>
<feature type="non-terminal residue" evidence="3">
    <location>
        <position position="1"/>
    </location>
</feature>
<evidence type="ECO:0000313" key="3">
    <source>
        <dbReference type="EMBL" id="ETO10491.1"/>
    </source>
</evidence>
<dbReference type="AlphaFoldDB" id="X6MA18"/>
<protein>
    <submittedName>
        <fullName evidence="3">Excalibur domain protein</fullName>
    </submittedName>
</protein>
<feature type="compositionally biased region" description="Basic and acidic residues" evidence="1">
    <location>
        <begin position="176"/>
        <end position="205"/>
    </location>
</feature>
<evidence type="ECO:0000256" key="2">
    <source>
        <dbReference type="SAM" id="Phobius"/>
    </source>
</evidence>
<reference evidence="3 4" key="1">
    <citation type="journal article" date="2013" name="Curr. Biol.">
        <title>The Genome of the Foraminiferan Reticulomyxa filosa.</title>
        <authorList>
            <person name="Glockner G."/>
            <person name="Hulsmann N."/>
            <person name="Schleicher M."/>
            <person name="Noegel A.A."/>
            <person name="Eichinger L."/>
            <person name="Gallinger C."/>
            <person name="Pawlowski J."/>
            <person name="Sierra R."/>
            <person name="Euteneuer U."/>
            <person name="Pillet L."/>
            <person name="Moustafa A."/>
            <person name="Platzer M."/>
            <person name="Groth M."/>
            <person name="Szafranski K."/>
            <person name="Schliwa M."/>
        </authorList>
    </citation>
    <scope>NUCLEOTIDE SEQUENCE [LARGE SCALE GENOMIC DNA]</scope>
</reference>
<organism evidence="3 4">
    <name type="scientific">Reticulomyxa filosa</name>
    <dbReference type="NCBI Taxonomy" id="46433"/>
    <lineage>
        <taxon>Eukaryota</taxon>
        <taxon>Sar</taxon>
        <taxon>Rhizaria</taxon>
        <taxon>Retaria</taxon>
        <taxon>Foraminifera</taxon>
        <taxon>Monothalamids</taxon>
        <taxon>Reticulomyxidae</taxon>
        <taxon>Reticulomyxa</taxon>
    </lineage>
</organism>
<sequence>FTFSLKLKFTSHSCPANFGKKEKRWKIKERKKKMLRNPQQNVKVTYTFTQLKKSLGLYNIIISFLSLLFSLTYVITSVLCFRMECTRIFFLVNKFLTKKKCTNILNRQHKKIAAKKEPFKARVMDAEKRNGRWKNQKSRPLQQQHQPIEQLTQQQECQDQKQQETRQQGQKKRSRREAEEEIRQTAEAREPTEEKKSSEAVDAREIVPAPKRARVLFFKKKICCILCDQNNYK</sequence>
<dbReference type="Proteomes" id="UP000023152">
    <property type="component" value="Unassembled WGS sequence"/>
</dbReference>
<keyword evidence="2" id="KW-1133">Transmembrane helix</keyword>
<name>X6MA18_RETFI</name>
<keyword evidence="2" id="KW-0472">Membrane</keyword>
<keyword evidence="2" id="KW-0812">Transmembrane</keyword>
<gene>
    <name evidence="3" type="ORF">RFI_26886</name>
</gene>
<evidence type="ECO:0000256" key="1">
    <source>
        <dbReference type="SAM" id="MobiDB-lite"/>
    </source>
</evidence>
<accession>X6MA18</accession>
<feature type="region of interest" description="Disordered" evidence="1">
    <location>
        <begin position="126"/>
        <end position="206"/>
    </location>
</feature>